<feature type="compositionally biased region" description="Basic residues" evidence="1">
    <location>
        <begin position="422"/>
        <end position="436"/>
    </location>
</feature>
<feature type="compositionally biased region" description="Pro residues" evidence="1">
    <location>
        <begin position="458"/>
        <end position="467"/>
    </location>
</feature>
<evidence type="ECO:0000313" key="3">
    <source>
        <dbReference type="Proteomes" id="UP001360953"/>
    </source>
</evidence>
<gene>
    <name evidence="2" type="ORF">J3D65DRAFT_697390</name>
</gene>
<evidence type="ECO:0000256" key="1">
    <source>
        <dbReference type="SAM" id="MobiDB-lite"/>
    </source>
</evidence>
<feature type="region of interest" description="Disordered" evidence="1">
    <location>
        <begin position="87"/>
        <end position="115"/>
    </location>
</feature>
<dbReference type="EMBL" id="JBBPEH010000007">
    <property type="protein sequence ID" value="KAK7535737.1"/>
    <property type="molecule type" value="Genomic_DNA"/>
</dbReference>
<sequence length="482" mass="54185">MSCSSASPAEGDVKYNFFPVVVVDGVVEGSYIATRTPRSANLLPIQPPTYLHLRKDALKCSPPLVASVSTAIALGLRRHERPESVASSSACSFLDNQQPPTAPPQSSSTPHAYPTQRSPLTLCSFPVPDAGRSGPVFFSFLSIFLFPPVKNLRPRLFLSLSRRALFLHGTNNINNNKKTQKKKSSDGPADPNPASRCRRYWAAATSATTPLLAPAACFTFSRRRPFLNVRLPPLHHVLIIILLLVLLVYERQLVLPAWFATLLLAPGKRLERYPPACRKPLTWSFSNTSDLTFFFLPLFSVARLDRIIASAAPHSHLPAYLTISSLPVCLLPWDLRPTEARTRISNYRPNQTEPHHTYLPTLPSTPSHGKEKKQKTENKQWHPHATRATRSGCPRCTASTPKTYPHHRRARQQRQRAPTIRSPRRRYQRRRRRRTPTIRTTRGPRRPTSAAPRQTPAPIRPSPPAAPSRPARRPRRLACRTR</sequence>
<feature type="region of interest" description="Disordered" evidence="1">
    <location>
        <begin position="171"/>
        <end position="194"/>
    </location>
</feature>
<comment type="caution">
    <text evidence="2">The sequence shown here is derived from an EMBL/GenBank/DDBJ whole genome shotgun (WGS) entry which is preliminary data.</text>
</comment>
<organism evidence="2 3">
    <name type="scientific">Phyllosticta citribraziliensis</name>
    <dbReference type="NCBI Taxonomy" id="989973"/>
    <lineage>
        <taxon>Eukaryota</taxon>
        <taxon>Fungi</taxon>
        <taxon>Dikarya</taxon>
        <taxon>Ascomycota</taxon>
        <taxon>Pezizomycotina</taxon>
        <taxon>Dothideomycetes</taxon>
        <taxon>Dothideomycetes incertae sedis</taxon>
        <taxon>Botryosphaeriales</taxon>
        <taxon>Phyllostictaceae</taxon>
        <taxon>Phyllosticta</taxon>
    </lineage>
</organism>
<protein>
    <submittedName>
        <fullName evidence="2">Uncharacterized protein</fullName>
    </submittedName>
</protein>
<dbReference type="RefSeq" id="XP_066654153.1">
    <property type="nucleotide sequence ID" value="XM_066804042.1"/>
</dbReference>
<evidence type="ECO:0000313" key="2">
    <source>
        <dbReference type="EMBL" id="KAK7535737.1"/>
    </source>
</evidence>
<dbReference type="Proteomes" id="UP001360953">
    <property type="component" value="Unassembled WGS sequence"/>
</dbReference>
<name>A0ABR1LKJ4_9PEZI</name>
<feature type="compositionally biased region" description="Basic residues" evidence="1">
    <location>
        <begin position="404"/>
        <end position="414"/>
    </location>
</feature>
<feature type="compositionally biased region" description="Polar residues" evidence="1">
    <location>
        <begin position="87"/>
        <end position="96"/>
    </location>
</feature>
<dbReference type="GeneID" id="92036948"/>
<accession>A0ABR1LKJ4</accession>
<proteinExistence type="predicted"/>
<feature type="compositionally biased region" description="Low complexity" evidence="1">
    <location>
        <begin position="437"/>
        <end position="457"/>
    </location>
</feature>
<keyword evidence="3" id="KW-1185">Reference proteome</keyword>
<feature type="compositionally biased region" description="Basic residues" evidence="1">
    <location>
        <begin position="470"/>
        <end position="482"/>
    </location>
</feature>
<reference evidence="2 3" key="1">
    <citation type="submission" date="2024-04" db="EMBL/GenBank/DDBJ databases">
        <title>Phyllosticta paracitricarpa is synonymous to the EU quarantine fungus P. citricarpa based on phylogenomic analyses.</title>
        <authorList>
            <consortium name="Lawrence Berkeley National Laboratory"/>
            <person name="Van ingen-buijs V.A."/>
            <person name="Van westerhoven A.C."/>
            <person name="Haridas S."/>
            <person name="Skiadas P."/>
            <person name="Martin F."/>
            <person name="Groenewald J.Z."/>
            <person name="Crous P.W."/>
            <person name="Seidl M.F."/>
        </authorList>
    </citation>
    <scope>NUCLEOTIDE SEQUENCE [LARGE SCALE GENOMIC DNA]</scope>
    <source>
        <strain evidence="2 3">CPC 17464</strain>
    </source>
</reference>
<feature type="region of interest" description="Disordered" evidence="1">
    <location>
        <begin position="346"/>
        <end position="482"/>
    </location>
</feature>